<dbReference type="InterPro" id="IPR030389">
    <property type="entry name" value="G_FEOB_dom"/>
</dbReference>
<sequence>MSEQIVLVGNPNAGKSTLFNLLTGLKQKVGNFSGVTVEKKIGTVEINGKTTQIVDLPGVYSLVPQQQTSEDELVTLRYLAERKPALVVNVVDATSIERHLYLSMQLRELGLPMLVVLSKLDVAKKLGLVVDINKLSDLLKCPVTAVTGADKGTLISTIEHEVDIHCEPFIIGYEPEIEAYLASSGSENRFLATKKIIDAQYQGEPLIEEDAELFIASARYACCNRIVNEVVKEPDATSASVTDKIDNWVLNTWIAIPLFLAAMYLMFTFAIHIGGAFIDFFDIAVGAILVDGVGSALRSLGIPELIVVVIADGVGTGVQTVSTFIPLIFCLYLFLTALEQSGYLARAACVTDRMMQKIGLPGSAFVPMMMGFGCTVPAVMATRTLKQKRERILSGAMSHFMSCGARLPVYALFAAAFFPDNGQNLVFLLYIIGIVAAVLTGLLFRHTVLKGDSSAYIFELPHYQWPSLREMGLRTWQRLKGFVFGAGKTIVVVVTFLSVLNSVGTDGSVGNENSEKSLLSATSQWVTPLFTPIGLKEDNWEATVGIVTGIFAKEVVVGTLNSLYQGEEEGEEATIAESLTEAVQTIGDNFADIGAALVDPLGLDVGEVSSLESAAEEQEIEVSTITRLAAKFDGQIGAFAYLLFVLMYVPCASAMGAMVREYGPRWSALIAIWTTMAGYCSATLFYQLAKVGNGGSVGIVAAVIAVLIGFFLLLKSRVAEQWLQGGIKAPDYAKAA</sequence>
<comment type="similarity">
    <text evidence="13">Belongs to the TRAFAC class TrmE-Era-EngA-EngB-Septin-like GTPase superfamily. FeoB GTPase (TC 9.A.8) family.</text>
</comment>
<dbReference type="PROSITE" id="PS51711">
    <property type="entry name" value="G_FEOB"/>
    <property type="match status" value="1"/>
</dbReference>
<evidence type="ECO:0000256" key="10">
    <source>
        <dbReference type="ARBA" id="ARBA00023134"/>
    </source>
</evidence>
<keyword evidence="6" id="KW-0547">Nucleotide-binding</keyword>
<keyword evidence="7 13" id="KW-1133">Transmembrane helix</keyword>
<dbReference type="NCBIfam" id="TIGR00231">
    <property type="entry name" value="small_GTP"/>
    <property type="match status" value="1"/>
</dbReference>
<dbReference type="NCBIfam" id="TIGR00437">
    <property type="entry name" value="feoB"/>
    <property type="match status" value="1"/>
</dbReference>
<feature type="transmembrane region" description="Helical" evidence="13">
    <location>
        <begin position="248"/>
        <end position="267"/>
    </location>
</feature>
<dbReference type="InterPro" id="IPR011642">
    <property type="entry name" value="Gate_dom"/>
</dbReference>
<comment type="caution">
    <text evidence="15">The sequence shown here is derived from an EMBL/GenBank/DDBJ whole genome shotgun (WGS) entry which is preliminary data.</text>
</comment>
<evidence type="ECO:0000313" key="16">
    <source>
        <dbReference type="Proteomes" id="UP001597380"/>
    </source>
</evidence>
<dbReference type="InterPro" id="IPR005225">
    <property type="entry name" value="Small_GTP-bd"/>
</dbReference>
<protein>
    <recommendedName>
        <fullName evidence="12 13">Ferrous iron transport protein B</fullName>
    </recommendedName>
</protein>
<keyword evidence="4 13" id="KW-0410">Iron transport</keyword>
<dbReference type="Gene3D" id="3.40.50.300">
    <property type="entry name" value="P-loop containing nucleotide triphosphate hydrolases"/>
    <property type="match status" value="1"/>
</dbReference>
<feature type="domain" description="FeoB-type G" evidence="14">
    <location>
        <begin position="2"/>
        <end position="168"/>
    </location>
</feature>
<reference evidence="16" key="1">
    <citation type="journal article" date="2019" name="Int. J. Syst. Evol. Microbiol.">
        <title>The Global Catalogue of Microorganisms (GCM) 10K type strain sequencing project: providing services to taxonomists for standard genome sequencing and annotation.</title>
        <authorList>
            <consortium name="The Broad Institute Genomics Platform"/>
            <consortium name="The Broad Institute Genome Sequencing Center for Infectious Disease"/>
            <person name="Wu L."/>
            <person name="Ma J."/>
        </authorList>
    </citation>
    <scope>NUCLEOTIDE SEQUENCE [LARGE SCALE GENOMIC DNA]</scope>
    <source>
        <strain evidence="16">CGMCC 1.10992</strain>
    </source>
</reference>
<accession>A0ABW4XMB1</accession>
<comment type="subcellular location">
    <subcellularLocation>
        <location evidence="13">Cell inner membrane</location>
        <topology evidence="13">Multi-pass membrane protein</topology>
    </subcellularLocation>
    <subcellularLocation>
        <location evidence="1">Cell membrane</location>
        <topology evidence="1">Multi-pass membrane protein</topology>
    </subcellularLocation>
</comment>
<evidence type="ECO:0000256" key="1">
    <source>
        <dbReference type="ARBA" id="ARBA00004651"/>
    </source>
</evidence>
<dbReference type="Pfam" id="PF02421">
    <property type="entry name" value="FeoB_N"/>
    <property type="match status" value="1"/>
</dbReference>
<dbReference type="RefSeq" id="WP_345340340.1">
    <property type="nucleotide sequence ID" value="NZ_BAABLI010000014.1"/>
</dbReference>
<dbReference type="CDD" id="cd01879">
    <property type="entry name" value="FeoB"/>
    <property type="match status" value="1"/>
</dbReference>
<evidence type="ECO:0000256" key="8">
    <source>
        <dbReference type="ARBA" id="ARBA00023004"/>
    </source>
</evidence>
<feature type="transmembrane region" description="Helical" evidence="13">
    <location>
        <begin position="400"/>
        <end position="419"/>
    </location>
</feature>
<gene>
    <name evidence="15" type="primary">feoB</name>
    <name evidence="15" type="ORF">ACFSJ3_06275</name>
</gene>
<dbReference type="PANTHER" id="PTHR43185">
    <property type="entry name" value="FERROUS IRON TRANSPORT PROTEIN B"/>
    <property type="match status" value="1"/>
</dbReference>
<evidence type="ECO:0000256" key="13">
    <source>
        <dbReference type="RuleBase" id="RU362098"/>
    </source>
</evidence>
<keyword evidence="9" id="KW-0406">Ion transport</keyword>
<feature type="transmembrane region" description="Helical" evidence="13">
    <location>
        <begin position="305"/>
        <end position="338"/>
    </location>
</feature>
<evidence type="ECO:0000256" key="12">
    <source>
        <dbReference type="NCBIfam" id="TIGR00437"/>
    </source>
</evidence>
<evidence type="ECO:0000259" key="14">
    <source>
        <dbReference type="PROSITE" id="PS51711"/>
    </source>
</evidence>
<feature type="transmembrane region" description="Helical" evidence="13">
    <location>
        <begin position="695"/>
        <end position="714"/>
    </location>
</feature>
<evidence type="ECO:0000256" key="9">
    <source>
        <dbReference type="ARBA" id="ARBA00023065"/>
    </source>
</evidence>
<feature type="transmembrane region" description="Helical" evidence="13">
    <location>
        <begin position="479"/>
        <end position="500"/>
    </location>
</feature>
<dbReference type="SUPFAM" id="SSF52540">
    <property type="entry name" value="P-loop containing nucleoside triphosphate hydrolases"/>
    <property type="match status" value="1"/>
</dbReference>
<evidence type="ECO:0000256" key="7">
    <source>
        <dbReference type="ARBA" id="ARBA00022989"/>
    </source>
</evidence>
<dbReference type="PRINTS" id="PR00326">
    <property type="entry name" value="GTP1OBG"/>
</dbReference>
<evidence type="ECO:0000313" key="15">
    <source>
        <dbReference type="EMBL" id="MFD2095588.1"/>
    </source>
</evidence>
<dbReference type="InterPro" id="IPR050860">
    <property type="entry name" value="FeoB_GTPase"/>
</dbReference>
<keyword evidence="16" id="KW-1185">Reference proteome</keyword>
<evidence type="ECO:0000256" key="2">
    <source>
        <dbReference type="ARBA" id="ARBA00022448"/>
    </source>
</evidence>
<dbReference type="Pfam" id="PF07664">
    <property type="entry name" value="FeoB_C"/>
    <property type="match status" value="1"/>
</dbReference>
<dbReference type="InterPro" id="IPR003373">
    <property type="entry name" value="Fe2_transport_prot-B"/>
</dbReference>
<dbReference type="Proteomes" id="UP001597380">
    <property type="component" value="Unassembled WGS sequence"/>
</dbReference>
<dbReference type="InterPro" id="IPR027417">
    <property type="entry name" value="P-loop_NTPase"/>
</dbReference>
<keyword evidence="5 13" id="KW-0812">Transmembrane</keyword>
<evidence type="ECO:0000256" key="4">
    <source>
        <dbReference type="ARBA" id="ARBA00022496"/>
    </source>
</evidence>
<proteinExistence type="inferred from homology"/>
<keyword evidence="10 13" id="KW-0342">GTP-binding</keyword>
<evidence type="ECO:0000256" key="11">
    <source>
        <dbReference type="ARBA" id="ARBA00023136"/>
    </source>
</evidence>
<dbReference type="PANTHER" id="PTHR43185:SF1">
    <property type="entry name" value="FE(2+) TRANSPORTER FEOB"/>
    <property type="match status" value="1"/>
</dbReference>
<name>A0ABW4XMB1_9GAMM</name>
<feature type="transmembrane region" description="Helical" evidence="13">
    <location>
        <begin position="666"/>
        <end position="689"/>
    </location>
</feature>
<keyword evidence="11 13" id="KW-0472">Membrane</keyword>
<feature type="transmembrane region" description="Helical" evidence="13">
    <location>
        <begin position="638"/>
        <end position="659"/>
    </location>
</feature>
<dbReference type="InterPro" id="IPR011640">
    <property type="entry name" value="Fe2_transport_prot_B_C"/>
</dbReference>
<evidence type="ECO:0000256" key="6">
    <source>
        <dbReference type="ARBA" id="ARBA00022741"/>
    </source>
</evidence>
<feature type="transmembrane region" description="Helical" evidence="13">
    <location>
        <begin position="425"/>
        <end position="444"/>
    </location>
</feature>
<evidence type="ECO:0000256" key="3">
    <source>
        <dbReference type="ARBA" id="ARBA00022475"/>
    </source>
</evidence>
<organism evidence="15 16">
    <name type="scientific">Corallincola platygyrae</name>
    <dbReference type="NCBI Taxonomy" id="1193278"/>
    <lineage>
        <taxon>Bacteria</taxon>
        <taxon>Pseudomonadati</taxon>
        <taxon>Pseudomonadota</taxon>
        <taxon>Gammaproteobacteria</taxon>
        <taxon>Alteromonadales</taxon>
        <taxon>Psychromonadaceae</taxon>
        <taxon>Corallincola</taxon>
    </lineage>
</organism>
<dbReference type="InterPro" id="IPR006073">
    <property type="entry name" value="GTP-bd"/>
</dbReference>
<evidence type="ECO:0000256" key="5">
    <source>
        <dbReference type="ARBA" id="ARBA00022692"/>
    </source>
</evidence>
<dbReference type="Pfam" id="PF07670">
    <property type="entry name" value="Gate"/>
    <property type="match status" value="2"/>
</dbReference>
<keyword evidence="3" id="KW-1003">Cell membrane</keyword>
<feature type="transmembrane region" description="Helical" evidence="13">
    <location>
        <begin position="358"/>
        <end position="379"/>
    </location>
</feature>
<keyword evidence="2 13" id="KW-0813">Transport</keyword>
<keyword evidence="8 13" id="KW-0408">Iron</keyword>
<comment type="function">
    <text evidence="13">Probable transporter of a GTP-driven Fe(2+) uptake system.</text>
</comment>
<dbReference type="EMBL" id="JBHUHT010000009">
    <property type="protein sequence ID" value="MFD2095588.1"/>
    <property type="molecule type" value="Genomic_DNA"/>
</dbReference>